<dbReference type="EMBL" id="BJYF01000018">
    <property type="protein sequence ID" value="GEN60499.1"/>
    <property type="molecule type" value="Genomic_DNA"/>
</dbReference>
<feature type="transmembrane region" description="Helical" evidence="5">
    <location>
        <begin position="20"/>
        <end position="40"/>
    </location>
</feature>
<evidence type="ECO:0000259" key="6">
    <source>
        <dbReference type="PROSITE" id="PS50850"/>
    </source>
</evidence>
<feature type="transmembrane region" description="Helical" evidence="5">
    <location>
        <begin position="300"/>
        <end position="316"/>
    </location>
</feature>
<comment type="caution">
    <text evidence="7">The sequence shown here is derived from an EMBL/GenBank/DDBJ whole genome shotgun (WGS) entry which is preliminary data.</text>
</comment>
<feature type="transmembrane region" description="Helical" evidence="5">
    <location>
        <begin position="358"/>
        <end position="381"/>
    </location>
</feature>
<accession>A0A511XC02</accession>
<dbReference type="PANTHER" id="PTHR11662:SF399">
    <property type="entry name" value="FI19708P1-RELATED"/>
    <property type="match status" value="1"/>
</dbReference>
<evidence type="ECO:0000256" key="5">
    <source>
        <dbReference type="SAM" id="Phobius"/>
    </source>
</evidence>
<dbReference type="STRING" id="1120919.GCA_000429165_02474"/>
<evidence type="ECO:0000256" key="3">
    <source>
        <dbReference type="ARBA" id="ARBA00022989"/>
    </source>
</evidence>
<dbReference type="InterPro" id="IPR011701">
    <property type="entry name" value="MFS"/>
</dbReference>
<feature type="transmembrane region" description="Helical" evidence="5">
    <location>
        <begin position="322"/>
        <end position="346"/>
    </location>
</feature>
<keyword evidence="8" id="KW-1185">Reference proteome</keyword>
<protein>
    <submittedName>
        <fullName evidence="7">MFS transporter</fullName>
    </submittedName>
</protein>
<dbReference type="CDD" id="cd17319">
    <property type="entry name" value="MFS_ExuT_GudP_like"/>
    <property type="match status" value="1"/>
</dbReference>
<evidence type="ECO:0000256" key="4">
    <source>
        <dbReference type="ARBA" id="ARBA00023136"/>
    </source>
</evidence>
<dbReference type="Gene3D" id="1.20.1250.20">
    <property type="entry name" value="MFS general substrate transporter like domains"/>
    <property type="match status" value="2"/>
</dbReference>
<feature type="transmembrane region" description="Helical" evidence="5">
    <location>
        <begin position="387"/>
        <end position="407"/>
    </location>
</feature>
<feature type="domain" description="Major facilitator superfamily (MFS) profile" evidence="6">
    <location>
        <begin position="22"/>
        <end position="413"/>
    </location>
</feature>
<evidence type="ECO:0000256" key="2">
    <source>
        <dbReference type="ARBA" id="ARBA00022692"/>
    </source>
</evidence>
<feature type="transmembrane region" description="Helical" evidence="5">
    <location>
        <begin position="145"/>
        <end position="168"/>
    </location>
</feature>
<dbReference type="InterPro" id="IPR036259">
    <property type="entry name" value="MFS_trans_sf"/>
</dbReference>
<dbReference type="PANTHER" id="PTHR11662">
    <property type="entry name" value="SOLUTE CARRIER FAMILY 17"/>
    <property type="match status" value="1"/>
</dbReference>
<dbReference type="AlphaFoldDB" id="A0A511XC02"/>
<evidence type="ECO:0000256" key="1">
    <source>
        <dbReference type="ARBA" id="ARBA00004141"/>
    </source>
</evidence>
<dbReference type="InterPro" id="IPR020846">
    <property type="entry name" value="MFS_dom"/>
</dbReference>
<dbReference type="InterPro" id="IPR050382">
    <property type="entry name" value="MFS_Na/Anion_cotransporter"/>
</dbReference>
<keyword evidence="2 5" id="KW-0812">Transmembrane</keyword>
<keyword evidence="3 5" id="KW-1133">Transmembrane helix</keyword>
<feature type="transmembrane region" description="Helical" evidence="5">
    <location>
        <begin position="60"/>
        <end position="80"/>
    </location>
</feature>
<comment type="subcellular location">
    <subcellularLocation>
        <location evidence="1">Membrane</location>
        <topology evidence="1">Multi-pass membrane protein</topology>
    </subcellularLocation>
</comment>
<feature type="transmembrane region" description="Helical" evidence="5">
    <location>
        <begin position="258"/>
        <end position="279"/>
    </location>
</feature>
<organism evidence="7 8">
    <name type="scientific">Acetobacter nitrogenifigens DSM 23921 = NBRC 105050</name>
    <dbReference type="NCBI Taxonomy" id="1120919"/>
    <lineage>
        <taxon>Bacteria</taxon>
        <taxon>Pseudomonadati</taxon>
        <taxon>Pseudomonadota</taxon>
        <taxon>Alphaproteobacteria</taxon>
        <taxon>Acetobacterales</taxon>
        <taxon>Acetobacteraceae</taxon>
        <taxon>Acetobacter</taxon>
    </lineage>
</organism>
<dbReference type="GO" id="GO:0016020">
    <property type="term" value="C:membrane"/>
    <property type="evidence" value="ECO:0007669"/>
    <property type="project" value="UniProtKB-SubCell"/>
</dbReference>
<dbReference type="Pfam" id="PF07690">
    <property type="entry name" value="MFS_1"/>
    <property type="match status" value="1"/>
</dbReference>
<dbReference type="GO" id="GO:0022857">
    <property type="term" value="F:transmembrane transporter activity"/>
    <property type="evidence" value="ECO:0007669"/>
    <property type="project" value="InterPro"/>
</dbReference>
<dbReference type="Proteomes" id="UP000321635">
    <property type="component" value="Unassembled WGS sequence"/>
</dbReference>
<name>A0A511XC02_9PROT</name>
<dbReference type="PROSITE" id="PS50850">
    <property type="entry name" value="MFS"/>
    <property type="match status" value="1"/>
</dbReference>
<keyword evidence="4 5" id="KW-0472">Membrane</keyword>
<evidence type="ECO:0000313" key="7">
    <source>
        <dbReference type="EMBL" id="GEN60499.1"/>
    </source>
</evidence>
<dbReference type="RefSeq" id="WP_371863414.1">
    <property type="nucleotide sequence ID" value="NZ_AUBI01000009.1"/>
</dbReference>
<gene>
    <name evidence="7" type="ORF">ANI02nite_23830</name>
</gene>
<sequence length="421" mass="45235">MPALPSSYTSGADASRRLRFTIYALTIIMCVICYGDRAALSVAMPRVAKEFGLSPSETGWVLSSFLWSYFFLNLPSAITLDRVGTRLVGAAAVTLWSLAMIFGSIATTVPAFIATRILLGVGESPTFALGNKVMRYWARPGERGLMMTAFICGIPIGLATGAVASAWLVETFGWRSTFSILGALGLMWSLAWLWIYPSKSALQMSDTRDAFALISIPTLFRSRDFWGIVIPQCCGNYANFLLMSWLPTILRDTFHLSLMQSGLYTAYCYLGATMLSLALGKLGERSVRNTEAATGTRRHAVSFFLAMASMLGAFPLCHSPLAATALLIVAIACVTAGTGANMALLADLLVERGSLGSVTGLTLTFSNGLGIAAPVLTGYLLQATGNFHAVFYIAAFIILVGSVAVFLMPRRHIHAHRAITS</sequence>
<proteinExistence type="predicted"/>
<dbReference type="SUPFAM" id="SSF103473">
    <property type="entry name" value="MFS general substrate transporter"/>
    <property type="match status" value="1"/>
</dbReference>
<evidence type="ECO:0000313" key="8">
    <source>
        <dbReference type="Proteomes" id="UP000321635"/>
    </source>
</evidence>
<reference evidence="7 8" key="1">
    <citation type="submission" date="2019-07" db="EMBL/GenBank/DDBJ databases">
        <title>Whole genome shotgun sequence of Acetobacter nitrogenifigens NBRC 105050.</title>
        <authorList>
            <person name="Hosoyama A."/>
            <person name="Uohara A."/>
            <person name="Ohji S."/>
            <person name="Ichikawa N."/>
        </authorList>
    </citation>
    <scope>NUCLEOTIDE SEQUENCE [LARGE SCALE GENOMIC DNA]</scope>
    <source>
        <strain evidence="7 8">NBRC 105050</strain>
    </source>
</reference>
<feature type="transmembrane region" description="Helical" evidence="5">
    <location>
        <begin position="87"/>
        <end position="107"/>
    </location>
</feature>
<feature type="transmembrane region" description="Helical" evidence="5">
    <location>
        <begin position="174"/>
        <end position="195"/>
    </location>
</feature>